<evidence type="ECO:0000256" key="1">
    <source>
        <dbReference type="SAM" id="Phobius"/>
    </source>
</evidence>
<name>A0ABU8VVG2_9BURK</name>
<dbReference type="RefSeq" id="WP_340362794.1">
    <property type="nucleotide sequence ID" value="NZ_JBBKZV010000002.1"/>
</dbReference>
<evidence type="ECO:0000313" key="2">
    <source>
        <dbReference type="EMBL" id="MEJ8821757.1"/>
    </source>
</evidence>
<keyword evidence="1" id="KW-0812">Transmembrane</keyword>
<feature type="transmembrane region" description="Helical" evidence="1">
    <location>
        <begin position="12"/>
        <end position="29"/>
    </location>
</feature>
<accession>A0ABU8VVG2</accession>
<keyword evidence="1" id="KW-1133">Transmembrane helix</keyword>
<sequence length="94" mass="10342">MLDSLISRWEVWVGVIVIAIAAAVAFVWFRRRSRSGRDTPTVALVRRRRALMAQLEELAGDTSPALLQAEARRQNASPASIEVLEAAVARASKN</sequence>
<evidence type="ECO:0000313" key="3">
    <source>
        <dbReference type="Proteomes" id="UP001363010"/>
    </source>
</evidence>
<proteinExistence type="predicted"/>
<keyword evidence="3" id="KW-1185">Reference proteome</keyword>
<organism evidence="2 3">
    <name type="scientific">Variovorax humicola</name>
    <dbReference type="NCBI Taxonomy" id="1769758"/>
    <lineage>
        <taxon>Bacteria</taxon>
        <taxon>Pseudomonadati</taxon>
        <taxon>Pseudomonadota</taxon>
        <taxon>Betaproteobacteria</taxon>
        <taxon>Burkholderiales</taxon>
        <taxon>Comamonadaceae</taxon>
        <taxon>Variovorax</taxon>
    </lineage>
</organism>
<keyword evidence="1" id="KW-0472">Membrane</keyword>
<comment type="caution">
    <text evidence="2">The sequence shown here is derived from an EMBL/GenBank/DDBJ whole genome shotgun (WGS) entry which is preliminary data.</text>
</comment>
<gene>
    <name evidence="2" type="ORF">WKW80_06865</name>
</gene>
<dbReference type="EMBL" id="JBBKZV010000002">
    <property type="protein sequence ID" value="MEJ8821757.1"/>
    <property type="molecule type" value="Genomic_DNA"/>
</dbReference>
<reference evidence="2 3" key="1">
    <citation type="submission" date="2024-03" db="EMBL/GenBank/DDBJ databases">
        <title>Novel species of the genus Variovorax.</title>
        <authorList>
            <person name="Liu Q."/>
            <person name="Xin Y.-H."/>
        </authorList>
    </citation>
    <scope>NUCLEOTIDE SEQUENCE [LARGE SCALE GENOMIC DNA]</scope>
    <source>
        <strain evidence="2 3">KACC 18501</strain>
    </source>
</reference>
<dbReference type="Proteomes" id="UP001363010">
    <property type="component" value="Unassembled WGS sequence"/>
</dbReference>
<protein>
    <submittedName>
        <fullName evidence="2">Uncharacterized protein</fullName>
    </submittedName>
</protein>